<evidence type="ECO:0000313" key="1">
    <source>
        <dbReference type="EMBL" id="SVA67029.1"/>
    </source>
</evidence>
<feature type="non-terminal residue" evidence="1">
    <location>
        <position position="1"/>
    </location>
</feature>
<reference evidence="1" key="1">
    <citation type="submission" date="2018-05" db="EMBL/GenBank/DDBJ databases">
        <authorList>
            <person name="Lanie J.A."/>
            <person name="Ng W.-L."/>
            <person name="Kazmierczak K.M."/>
            <person name="Andrzejewski T.M."/>
            <person name="Davidsen T.M."/>
            <person name="Wayne K.J."/>
            <person name="Tettelin H."/>
            <person name="Glass J.I."/>
            <person name="Rusch D."/>
            <person name="Podicherti R."/>
            <person name="Tsui H.-C.T."/>
            <person name="Winkler M.E."/>
        </authorList>
    </citation>
    <scope>NUCLEOTIDE SEQUENCE</scope>
</reference>
<dbReference type="Gene3D" id="2.60.40.1590">
    <property type="entry name" value="Peptidoglycan hydrolase domains"/>
    <property type="match status" value="1"/>
</dbReference>
<protein>
    <submittedName>
        <fullName evidence="1">Uncharacterized protein</fullName>
    </submittedName>
</protein>
<accession>A0A381XQI7</accession>
<dbReference type="AlphaFoldDB" id="A0A381XQI7"/>
<proteinExistence type="predicted"/>
<gene>
    <name evidence="1" type="ORF">METZ01_LOCUS119883</name>
</gene>
<name>A0A381XQI7_9ZZZZ</name>
<dbReference type="EMBL" id="UINC01016019">
    <property type="protein sequence ID" value="SVA67029.1"/>
    <property type="molecule type" value="Genomic_DNA"/>
</dbReference>
<organism evidence="1">
    <name type="scientific">marine metagenome</name>
    <dbReference type="NCBI Taxonomy" id="408172"/>
    <lineage>
        <taxon>unclassified sequences</taxon>
        <taxon>metagenomes</taxon>
        <taxon>ecological metagenomes</taxon>
    </lineage>
</organism>
<sequence>VNLLGALAAALVVGQGQAVQIEYPQEVGLASIHMVWNDRHIPFAQSGERWFTVIGIDLNTTPGDYSGAVTFTFADGHTRTLAETVTVQSRVFPTTRLDVAPKYVDLSEVDGARAAREANEINAIYATITPEAYWMQPFQVPIPGITGGRNFGIGT</sequence>